<keyword evidence="3" id="KW-1185">Reference proteome</keyword>
<organism evidence="2 3">
    <name type="scientific">Alkalibacterium thalassium</name>
    <dbReference type="NCBI Taxonomy" id="426701"/>
    <lineage>
        <taxon>Bacteria</taxon>
        <taxon>Bacillati</taxon>
        <taxon>Bacillota</taxon>
        <taxon>Bacilli</taxon>
        <taxon>Lactobacillales</taxon>
        <taxon>Carnobacteriaceae</taxon>
        <taxon>Alkalibacterium</taxon>
    </lineage>
</organism>
<dbReference type="STRING" id="426701.SAMN04488098_10739"/>
<dbReference type="Proteomes" id="UP000199433">
    <property type="component" value="Unassembled WGS sequence"/>
</dbReference>
<dbReference type="OrthoDB" id="3314392at2"/>
<dbReference type="PANTHER" id="PTHR30282">
    <property type="entry name" value="P-AMINOBENZOYL GLUTAMATE TRANSPORTER"/>
    <property type="match status" value="1"/>
</dbReference>
<reference evidence="3" key="1">
    <citation type="submission" date="2016-10" db="EMBL/GenBank/DDBJ databases">
        <authorList>
            <person name="Varghese N."/>
            <person name="Submissions S."/>
        </authorList>
    </citation>
    <scope>NUCLEOTIDE SEQUENCE [LARGE SCALE GENOMIC DNA]</scope>
    <source>
        <strain evidence="3">DSM 19181</strain>
    </source>
</reference>
<feature type="transmembrane region" description="Helical" evidence="1">
    <location>
        <begin position="89"/>
        <end position="111"/>
    </location>
</feature>
<evidence type="ECO:0000313" key="2">
    <source>
        <dbReference type="EMBL" id="SDK84346.1"/>
    </source>
</evidence>
<keyword evidence="1" id="KW-0472">Membrane</keyword>
<dbReference type="GO" id="GO:1902604">
    <property type="term" value="P:p-aminobenzoyl-glutamate transmembrane transport"/>
    <property type="evidence" value="ECO:0007669"/>
    <property type="project" value="InterPro"/>
</dbReference>
<dbReference type="RefSeq" id="WP_091268753.1">
    <property type="nucleotide sequence ID" value="NZ_FNFK01000073.1"/>
</dbReference>
<dbReference type="GO" id="GO:0015558">
    <property type="term" value="F:secondary active p-aminobenzoyl-glutamate transmembrane transporter activity"/>
    <property type="evidence" value="ECO:0007669"/>
    <property type="project" value="InterPro"/>
</dbReference>
<feature type="transmembrane region" description="Helical" evidence="1">
    <location>
        <begin position="303"/>
        <end position="323"/>
    </location>
</feature>
<evidence type="ECO:0000256" key="1">
    <source>
        <dbReference type="SAM" id="Phobius"/>
    </source>
</evidence>
<feature type="transmembrane region" description="Helical" evidence="1">
    <location>
        <begin position="215"/>
        <end position="233"/>
    </location>
</feature>
<accession>A0A1G9F7H7</accession>
<protein>
    <submittedName>
        <fullName evidence="2">Aminobenzoyl-glutamate transport protein</fullName>
    </submittedName>
</protein>
<keyword evidence="1" id="KW-0812">Transmembrane</keyword>
<feature type="transmembrane region" description="Helical" evidence="1">
    <location>
        <begin position="384"/>
        <end position="406"/>
    </location>
</feature>
<feature type="transmembrane region" description="Helical" evidence="1">
    <location>
        <begin position="266"/>
        <end position="283"/>
    </location>
</feature>
<feature type="transmembrane region" description="Helical" evidence="1">
    <location>
        <begin position="474"/>
        <end position="499"/>
    </location>
</feature>
<dbReference type="PANTHER" id="PTHR30282:SF0">
    <property type="entry name" value="P-AMINOBENZOYL-GLUTAMATE TRANSPORT PROTEIN"/>
    <property type="match status" value="1"/>
</dbReference>
<evidence type="ECO:0000313" key="3">
    <source>
        <dbReference type="Proteomes" id="UP000199433"/>
    </source>
</evidence>
<proteinExistence type="predicted"/>
<feature type="transmembrane region" description="Helical" evidence="1">
    <location>
        <begin position="344"/>
        <end position="364"/>
    </location>
</feature>
<feature type="transmembrane region" description="Helical" evidence="1">
    <location>
        <begin position="27"/>
        <end position="45"/>
    </location>
</feature>
<keyword evidence="1" id="KW-1133">Transmembrane helix</keyword>
<name>A0A1G9F7H7_9LACT</name>
<feature type="transmembrane region" description="Helical" evidence="1">
    <location>
        <begin position="413"/>
        <end position="431"/>
    </location>
</feature>
<dbReference type="Pfam" id="PF03806">
    <property type="entry name" value="ABG_transport"/>
    <property type="match status" value="1"/>
</dbReference>
<feature type="transmembrane region" description="Helical" evidence="1">
    <location>
        <begin position="144"/>
        <end position="161"/>
    </location>
</feature>
<gene>
    <name evidence="2" type="ORF">SAMN04488098_10739</name>
</gene>
<feature type="transmembrane region" description="Helical" evidence="1">
    <location>
        <begin position="168"/>
        <end position="195"/>
    </location>
</feature>
<feature type="transmembrane region" description="Helical" evidence="1">
    <location>
        <begin position="118"/>
        <end position="138"/>
    </location>
</feature>
<dbReference type="InterPro" id="IPR004697">
    <property type="entry name" value="AbgT"/>
</dbReference>
<dbReference type="EMBL" id="FNFK01000073">
    <property type="protein sequence ID" value="SDK84346.1"/>
    <property type="molecule type" value="Genomic_DNA"/>
</dbReference>
<dbReference type="AlphaFoldDB" id="A0A1G9F7H7"/>
<sequence length="512" mass="54949">MSDSEQNTNKGFLGMIERVGNKLPHPVIIFIALALFIVLISELVFRLGVTVDYFDARAGEEVTIEAVSLMNGEGIAHIFNSAVSNFTGFAPLGTVLVAMLGVGVAEWTGLISVSLKKLLSNVPANLLTATVVFAGIISNIASDAGYVVVIPLGAIAFAGAGRHPIAGLAAAFAGVSGGFSANLIFGPTDALLVGITNEALTSAGIEYEVAVTANWYFLIVSTFLLTIVGAFVTRRFVEPRLGEYDGDYKPNDEPITDKENKGMRNALIALLVFLGIMALLMIPENAPLRMLDEATGEMTLNNFLSQGLLFMIFLLFAIPGYVYGKTTGKIQTSHDFVEGMSESMSSMGGYLVLAFFAAQFINYFSYTNLGFILAVRGADFLETIGFVGLPLILAFILLTAFINLFMGSASAKWAIMGPVFVPMLFEVNIAPEMTLMAYRIADSSSNVISPLMSYFAMILVFAQRYDKKSGLGTIISTMLSYTIAFLISWSLLLVVWYVLGLPLGPGAPSILQ</sequence>
<feature type="transmembrane region" description="Helical" evidence="1">
    <location>
        <begin position="443"/>
        <end position="462"/>
    </location>
</feature>